<comment type="subcellular location">
    <subcellularLocation>
        <location evidence="1">Cell membrane</location>
        <topology evidence="1">Multi-pass membrane protein</topology>
    </subcellularLocation>
</comment>
<evidence type="ECO:0000256" key="5">
    <source>
        <dbReference type="ARBA" id="ARBA00022692"/>
    </source>
</evidence>
<dbReference type="InterPro" id="IPR004014">
    <property type="entry name" value="ATPase_P-typ_cation-transptr_N"/>
</dbReference>
<dbReference type="Pfam" id="PF00689">
    <property type="entry name" value="Cation_ATPase_C"/>
    <property type="match status" value="1"/>
</dbReference>
<dbReference type="NCBIfam" id="TIGR01494">
    <property type="entry name" value="ATPase_P-type"/>
    <property type="match status" value="3"/>
</dbReference>
<dbReference type="RefSeq" id="WP_133735808.1">
    <property type="nucleotide sequence ID" value="NZ_SOAX01000003.1"/>
</dbReference>
<feature type="transmembrane region" description="Helical" evidence="12">
    <location>
        <begin position="766"/>
        <end position="785"/>
    </location>
</feature>
<dbReference type="Pfam" id="PF00690">
    <property type="entry name" value="Cation_ATPase_N"/>
    <property type="match status" value="1"/>
</dbReference>
<dbReference type="OrthoDB" id="9814270at2"/>
<dbReference type="SFLD" id="SFLDS00003">
    <property type="entry name" value="Haloacid_Dehalogenase"/>
    <property type="match status" value="1"/>
</dbReference>
<dbReference type="Pfam" id="PF00122">
    <property type="entry name" value="E1-E2_ATPase"/>
    <property type="match status" value="1"/>
</dbReference>
<evidence type="ECO:0000256" key="6">
    <source>
        <dbReference type="ARBA" id="ARBA00022741"/>
    </source>
</evidence>
<dbReference type="GO" id="GO:0036376">
    <property type="term" value="P:sodium ion export across plasma membrane"/>
    <property type="evidence" value="ECO:0007669"/>
    <property type="project" value="TreeGrafter"/>
</dbReference>
<organism evidence="14 15">
    <name type="scientific">Halospina denitrificans</name>
    <dbReference type="NCBI Taxonomy" id="332522"/>
    <lineage>
        <taxon>Bacteria</taxon>
        <taxon>Pseudomonadati</taxon>
        <taxon>Pseudomonadota</taxon>
        <taxon>Gammaproteobacteria</taxon>
        <taxon>Halospina</taxon>
    </lineage>
</organism>
<feature type="transmembrane region" description="Helical" evidence="12">
    <location>
        <begin position="279"/>
        <end position="307"/>
    </location>
</feature>
<evidence type="ECO:0000256" key="2">
    <source>
        <dbReference type="ARBA" id="ARBA00005675"/>
    </source>
</evidence>
<evidence type="ECO:0000256" key="1">
    <source>
        <dbReference type="ARBA" id="ARBA00004651"/>
    </source>
</evidence>
<dbReference type="InterPro" id="IPR059000">
    <property type="entry name" value="ATPase_P-type_domA"/>
</dbReference>
<comment type="caution">
    <text evidence="14">The sequence shown here is derived from an EMBL/GenBank/DDBJ whole genome shotgun (WGS) entry which is preliminary data.</text>
</comment>
<dbReference type="GO" id="GO:0005524">
    <property type="term" value="F:ATP binding"/>
    <property type="evidence" value="ECO:0007669"/>
    <property type="project" value="UniProtKB-KW"/>
</dbReference>
<dbReference type="SUPFAM" id="SSF56784">
    <property type="entry name" value="HAD-like"/>
    <property type="match status" value="1"/>
</dbReference>
<dbReference type="Gene3D" id="3.40.50.1000">
    <property type="entry name" value="HAD superfamily/HAD-like"/>
    <property type="match status" value="1"/>
</dbReference>
<feature type="transmembrane region" description="Helical" evidence="12">
    <location>
        <begin position="835"/>
        <end position="855"/>
    </location>
</feature>
<dbReference type="AlphaFoldDB" id="A0A4R7JT14"/>
<feature type="transmembrane region" description="Helical" evidence="12">
    <location>
        <begin position="65"/>
        <end position="83"/>
    </location>
</feature>
<dbReference type="Gene3D" id="2.70.150.10">
    <property type="entry name" value="Calcium-transporting ATPase, cytoplasmic transduction domain A"/>
    <property type="match status" value="1"/>
</dbReference>
<evidence type="ECO:0000259" key="13">
    <source>
        <dbReference type="SMART" id="SM00831"/>
    </source>
</evidence>
<dbReference type="GO" id="GO:0006883">
    <property type="term" value="P:intracellular sodium ion homeostasis"/>
    <property type="evidence" value="ECO:0007669"/>
    <property type="project" value="TreeGrafter"/>
</dbReference>
<evidence type="ECO:0000256" key="12">
    <source>
        <dbReference type="SAM" id="Phobius"/>
    </source>
</evidence>
<proteinExistence type="inferred from homology"/>
<feature type="transmembrane region" description="Helical" evidence="12">
    <location>
        <begin position="797"/>
        <end position="815"/>
    </location>
</feature>
<dbReference type="GO" id="GO:0005886">
    <property type="term" value="C:plasma membrane"/>
    <property type="evidence" value="ECO:0007669"/>
    <property type="project" value="UniProtKB-SubCell"/>
</dbReference>
<dbReference type="SFLD" id="SFLDF00027">
    <property type="entry name" value="p-type_atpase"/>
    <property type="match status" value="1"/>
</dbReference>
<dbReference type="InterPro" id="IPR001757">
    <property type="entry name" value="P_typ_ATPase"/>
</dbReference>
<dbReference type="GO" id="GO:0016887">
    <property type="term" value="F:ATP hydrolysis activity"/>
    <property type="evidence" value="ECO:0007669"/>
    <property type="project" value="InterPro"/>
</dbReference>
<dbReference type="PRINTS" id="PR00119">
    <property type="entry name" value="CATATPASE"/>
</dbReference>
<dbReference type="SFLD" id="SFLDG00002">
    <property type="entry name" value="C1.7:_P-type_atpase_like"/>
    <property type="match status" value="1"/>
</dbReference>
<name>A0A4R7JT14_9GAMM</name>
<dbReference type="PANTHER" id="PTHR43294">
    <property type="entry name" value="SODIUM/POTASSIUM-TRANSPORTING ATPASE SUBUNIT ALPHA"/>
    <property type="match status" value="1"/>
</dbReference>
<dbReference type="SUPFAM" id="SSF81660">
    <property type="entry name" value="Metal cation-transporting ATPase, ATP-binding domain N"/>
    <property type="match status" value="1"/>
</dbReference>
<evidence type="ECO:0000313" key="14">
    <source>
        <dbReference type="EMBL" id="TDT41442.1"/>
    </source>
</evidence>
<feature type="transmembrane region" description="Helical" evidence="12">
    <location>
        <begin position="249"/>
        <end position="267"/>
    </location>
</feature>
<gene>
    <name evidence="14" type="ORF">DES49_1526</name>
</gene>
<protein>
    <submittedName>
        <fullName evidence="14">P-type E1-E2 ATPase</fullName>
    </submittedName>
</protein>
<keyword evidence="8" id="KW-0460">Magnesium</keyword>
<keyword evidence="4" id="KW-0597">Phosphoprotein</keyword>
<keyword evidence="7" id="KW-0067">ATP-binding</keyword>
<reference evidence="14 15" key="1">
    <citation type="submission" date="2019-03" db="EMBL/GenBank/DDBJ databases">
        <title>Genomic Encyclopedia of Type Strains, Phase IV (KMG-IV): sequencing the most valuable type-strain genomes for metagenomic binning, comparative biology and taxonomic classification.</title>
        <authorList>
            <person name="Goeker M."/>
        </authorList>
    </citation>
    <scope>NUCLEOTIDE SEQUENCE [LARGE SCALE GENOMIC DNA]</scope>
    <source>
        <strain evidence="14 15">DSM 15505</strain>
    </source>
</reference>
<keyword evidence="15" id="KW-1185">Reference proteome</keyword>
<feature type="transmembrane region" description="Helical" evidence="12">
    <location>
        <begin position="694"/>
        <end position="714"/>
    </location>
</feature>
<dbReference type="InterPro" id="IPR044492">
    <property type="entry name" value="P_typ_ATPase_HD_dom"/>
</dbReference>
<dbReference type="GO" id="GO:1902600">
    <property type="term" value="P:proton transmembrane transport"/>
    <property type="evidence" value="ECO:0007669"/>
    <property type="project" value="TreeGrafter"/>
</dbReference>
<dbReference type="FunFam" id="2.70.150.10:FF:000160">
    <property type="entry name" value="Sarcoplasmic/endoplasmic reticulum calcium ATPase 1"/>
    <property type="match status" value="1"/>
</dbReference>
<evidence type="ECO:0000256" key="7">
    <source>
        <dbReference type="ARBA" id="ARBA00022840"/>
    </source>
</evidence>
<dbReference type="InterPro" id="IPR008250">
    <property type="entry name" value="ATPase_P-typ_transduc_dom_A_sf"/>
</dbReference>
<dbReference type="SUPFAM" id="SSF81653">
    <property type="entry name" value="Calcium ATPase, transduction domain A"/>
    <property type="match status" value="1"/>
</dbReference>
<dbReference type="InterPro" id="IPR023298">
    <property type="entry name" value="ATPase_P-typ_TM_dom_sf"/>
</dbReference>
<dbReference type="InterPro" id="IPR023214">
    <property type="entry name" value="HAD_sf"/>
</dbReference>
<dbReference type="PANTHER" id="PTHR43294:SF21">
    <property type="entry name" value="CATION TRANSPORTING ATPASE"/>
    <property type="match status" value="1"/>
</dbReference>
<dbReference type="InterPro" id="IPR023299">
    <property type="entry name" value="ATPase_P-typ_cyto_dom_N"/>
</dbReference>
<evidence type="ECO:0000256" key="8">
    <source>
        <dbReference type="ARBA" id="ARBA00022842"/>
    </source>
</evidence>
<evidence type="ECO:0000256" key="10">
    <source>
        <dbReference type="ARBA" id="ARBA00022989"/>
    </source>
</evidence>
<evidence type="ECO:0000256" key="11">
    <source>
        <dbReference type="ARBA" id="ARBA00023136"/>
    </source>
</evidence>
<keyword evidence="10 12" id="KW-1133">Transmembrane helix</keyword>
<feature type="transmembrane region" description="Helical" evidence="12">
    <location>
        <begin position="867"/>
        <end position="886"/>
    </location>
</feature>
<feature type="transmembrane region" description="Helical" evidence="12">
    <location>
        <begin position="726"/>
        <end position="745"/>
    </location>
</feature>
<dbReference type="GO" id="GO:0030007">
    <property type="term" value="P:intracellular potassium ion homeostasis"/>
    <property type="evidence" value="ECO:0007669"/>
    <property type="project" value="TreeGrafter"/>
</dbReference>
<dbReference type="EMBL" id="SOAX01000003">
    <property type="protein sequence ID" value="TDT41442.1"/>
    <property type="molecule type" value="Genomic_DNA"/>
</dbReference>
<keyword evidence="5 12" id="KW-0812">Transmembrane</keyword>
<dbReference type="InterPro" id="IPR050510">
    <property type="entry name" value="Cation_transp_ATPase_P-type"/>
</dbReference>
<sequence length="897" mass="95282">MNEAQKTPAHAQPGAAVLDALDADGQGLSEHEVERRRQQYGFNQLPSQRKRGPVARFLDQFRNTLVYVLIVAAAITATLGHWIDTSAIAGIVVINAGIGFVQEGRAERALAALKGLLSPSARVWRDGRRRVVDATELVPGDIVLLSAGDKVPADIRLLRARNLLIDEAVLTGESEPAEKQSDPVEADALLGDRFDMAFSGTLVRSGEGEGVVVAIGASTAIGAMSSMLAGVEKVATPLMRQIHSFSQRLAVAIIALAASIFGLAVLVRDYPLAEAFLASVGIAVAAIPQGLPAIMTITLAVGVQAMAQRRAVIRHMYAAETLGSVTTICSDKTGTLTRNEMTAVTLRTAAIEARVTGTGYAPRGRIECDGAALDLAAAPDVMALVRCGLLCNEAELEQDEDGEWQLQGDPTEGALLTLALKAGLEPGAEKQAAPRVDSIPFSSENRYMATLNRFDDGLRIVVKGAPEQVLTMCSHVLQGDSTEELDANAWHELAERIAAEGQRVIAVAQRWVSGDQSELAPEDVDGSLVLLGVLGLIDPPRQDAVDAVAECRSAGIRVKMITGDHARTACAIGAKMGIGDGERVLTGTDLDALDEAALSTRVADTDVFARVSPGHKLRLVQALQANGEVVAMTGDGVNDAPALKRADVGVAMGKKGTEVAKEAAEIVLTDDNFASIAAAVRLGRAAYDNIKRSVLFLLPTNGGEAMAIIAAVLIGMELPVTPVQILWVNMVTAATLGLALAFEPPRDEVMRRRPRAPGEPIVSAQLLLRIALVAVVMLVGTFGFYGFLRRADVPLDVARTAAVNALVLFEAAYLLSARLLERRLRHWRDFTGNPAVWKSIGLVLALQLVFTYTPGVQMLMGSAAMPVWYWAVLVPLALTVLPVVELEKRILEVSRGS</sequence>
<dbReference type="PRINTS" id="PR00120">
    <property type="entry name" value="HATPASE"/>
</dbReference>
<dbReference type="GO" id="GO:1990573">
    <property type="term" value="P:potassium ion import across plasma membrane"/>
    <property type="evidence" value="ECO:0007669"/>
    <property type="project" value="TreeGrafter"/>
</dbReference>
<dbReference type="GO" id="GO:0005391">
    <property type="term" value="F:P-type sodium:potassium-exchanging transporter activity"/>
    <property type="evidence" value="ECO:0007669"/>
    <property type="project" value="TreeGrafter"/>
</dbReference>
<dbReference type="Gene3D" id="1.20.1110.10">
    <property type="entry name" value="Calcium-transporting ATPase, transmembrane domain"/>
    <property type="match status" value="1"/>
</dbReference>
<dbReference type="Pfam" id="PF08282">
    <property type="entry name" value="Hydrolase_3"/>
    <property type="match status" value="1"/>
</dbReference>
<dbReference type="InterPro" id="IPR018303">
    <property type="entry name" value="ATPase_P-typ_P_site"/>
</dbReference>
<evidence type="ECO:0000313" key="15">
    <source>
        <dbReference type="Proteomes" id="UP000295830"/>
    </source>
</evidence>
<evidence type="ECO:0000256" key="3">
    <source>
        <dbReference type="ARBA" id="ARBA00022475"/>
    </source>
</evidence>
<dbReference type="Proteomes" id="UP000295830">
    <property type="component" value="Unassembled WGS sequence"/>
</dbReference>
<evidence type="ECO:0000256" key="4">
    <source>
        <dbReference type="ARBA" id="ARBA00022553"/>
    </source>
</evidence>
<dbReference type="InterPro" id="IPR036412">
    <property type="entry name" value="HAD-like_sf"/>
</dbReference>
<keyword evidence="11 12" id="KW-0472">Membrane</keyword>
<dbReference type="SMART" id="SM00831">
    <property type="entry name" value="Cation_ATPase_N"/>
    <property type="match status" value="1"/>
</dbReference>
<dbReference type="InterPro" id="IPR006068">
    <property type="entry name" value="ATPase_P-typ_cation-transptr_C"/>
</dbReference>
<comment type="similarity">
    <text evidence="2">Belongs to the cation transport ATPase (P-type) (TC 3.A.3) family. Type IIA subfamily.</text>
</comment>
<feature type="domain" description="Cation-transporting P-type ATPase N-terminal" evidence="13">
    <location>
        <begin position="8"/>
        <end position="81"/>
    </location>
</feature>
<keyword evidence="6" id="KW-0547">Nucleotide-binding</keyword>
<dbReference type="PROSITE" id="PS00154">
    <property type="entry name" value="ATPASE_E1_E2"/>
    <property type="match status" value="1"/>
</dbReference>
<keyword evidence="3" id="KW-1003">Cell membrane</keyword>
<dbReference type="SUPFAM" id="SSF81665">
    <property type="entry name" value="Calcium ATPase, transmembrane domain M"/>
    <property type="match status" value="1"/>
</dbReference>
<keyword evidence="9" id="KW-1278">Translocase</keyword>
<dbReference type="Gene3D" id="3.40.1110.10">
    <property type="entry name" value="Calcium-transporting ATPase, cytoplasmic domain N"/>
    <property type="match status" value="1"/>
</dbReference>
<dbReference type="Pfam" id="PF13246">
    <property type="entry name" value="Cation_ATPase"/>
    <property type="match status" value="1"/>
</dbReference>
<accession>A0A4R7JT14</accession>
<evidence type="ECO:0000256" key="9">
    <source>
        <dbReference type="ARBA" id="ARBA00022967"/>
    </source>
</evidence>